<reference evidence="1" key="1">
    <citation type="journal article" date="2015" name="Nature">
        <title>Complex archaea that bridge the gap between prokaryotes and eukaryotes.</title>
        <authorList>
            <person name="Spang A."/>
            <person name="Saw J.H."/>
            <person name="Jorgensen S.L."/>
            <person name="Zaremba-Niedzwiedzka K."/>
            <person name="Martijn J."/>
            <person name="Lind A.E."/>
            <person name="van Eijk R."/>
            <person name="Schleper C."/>
            <person name="Guy L."/>
            <person name="Ettema T.J."/>
        </authorList>
    </citation>
    <scope>NUCLEOTIDE SEQUENCE</scope>
</reference>
<comment type="caution">
    <text evidence="1">The sequence shown here is derived from an EMBL/GenBank/DDBJ whole genome shotgun (WGS) entry which is preliminary data.</text>
</comment>
<name>A0A0F9VMW9_9ZZZZ</name>
<dbReference type="EMBL" id="LAZR01000483">
    <property type="protein sequence ID" value="KKN67143.1"/>
    <property type="molecule type" value="Genomic_DNA"/>
</dbReference>
<organism evidence="1">
    <name type="scientific">marine sediment metagenome</name>
    <dbReference type="NCBI Taxonomy" id="412755"/>
    <lineage>
        <taxon>unclassified sequences</taxon>
        <taxon>metagenomes</taxon>
        <taxon>ecological metagenomes</taxon>
    </lineage>
</organism>
<proteinExistence type="predicted"/>
<protein>
    <submittedName>
        <fullName evidence="1">Uncharacterized protein</fullName>
    </submittedName>
</protein>
<dbReference type="AlphaFoldDB" id="A0A0F9VMW9"/>
<accession>A0A0F9VMW9</accession>
<sequence>MMKGVCPKCGNKDLEEMTEEELAELESCVGDALMNIWENEKKEKEVE</sequence>
<gene>
    <name evidence="1" type="ORF">LCGC14_0464900</name>
</gene>
<evidence type="ECO:0000313" key="1">
    <source>
        <dbReference type="EMBL" id="KKN67143.1"/>
    </source>
</evidence>